<dbReference type="AlphaFoldDB" id="A0A4Q7IIC0"/>
<dbReference type="EMBL" id="PPSX01000124">
    <property type="protein sequence ID" value="RZQ51232.1"/>
    <property type="molecule type" value="Genomic_DNA"/>
</dbReference>
<gene>
    <name evidence="1" type="ORF">C1E23_20640</name>
</gene>
<reference evidence="1 2" key="1">
    <citation type="submission" date="2018-01" db="EMBL/GenBank/DDBJ databases">
        <title>Co-occurrence of chitin degradation, pigmentation and bioactivity in marine Pseudoalteromonas.</title>
        <authorList>
            <person name="Paulsen S."/>
            <person name="Gram L."/>
            <person name="Machado H."/>
        </authorList>
    </citation>
    <scope>NUCLEOTIDE SEQUENCE [LARGE SCALE GENOMIC DNA]</scope>
    <source>
        <strain evidence="1 2">S3898</strain>
    </source>
</reference>
<sequence length="112" mass="13255">MSNHEPFYAAKCVFRHHQHEPNDGKKYVYEDRIILIHADSMDDAIEKAEKEANEYADLGTEYLEYVNVFHLFDYILHHGSEVYSETRSSDLEPEEYIDHFHDSGAEHCKKYT</sequence>
<name>A0A4Q7IIC0_9GAMM</name>
<dbReference type="InterPro" id="IPR025630">
    <property type="entry name" value="DUF4288"/>
</dbReference>
<dbReference type="Pfam" id="PF14119">
    <property type="entry name" value="DUF4288"/>
    <property type="match status" value="1"/>
</dbReference>
<protein>
    <recommendedName>
        <fullName evidence="3">DUF4288 domain-containing protein</fullName>
    </recommendedName>
</protein>
<comment type="caution">
    <text evidence="1">The sequence shown here is derived from an EMBL/GenBank/DDBJ whole genome shotgun (WGS) entry which is preliminary data.</text>
</comment>
<evidence type="ECO:0008006" key="3">
    <source>
        <dbReference type="Google" id="ProtNLM"/>
    </source>
</evidence>
<organism evidence="1 2">
    <name type="scientific">Pseudoalteromonas phenolica</name>
    <dbReference type="NCBI Taxonomy" id="161398"/>
    <lineage>
        <taxon>Bacteria</taxon>
        <taxon>Pseudomonadati</taxon>
        <taxon>Pseudomonadota</taxon>
        <taxon>Gammaproteobacteria</taxon>
        <taxon>Alteromonadales</taxon>
        <taxon>Pseudoalteromonadaceae</taxon>
        <taxon>Pseudoalteromonas</taxon>
    </lineage>
</organism>
<evidence type="ECO:0000313" key="2">
    <source>
        <dbReference type="Proteomes" id="UP000291338"/>
    </source>
</evidence>
<dbReference type="RefSeq" id="WP_130257348.1">
    <property type="nucleotide sequence ID" value="NZ_PPSX01000124.1"/>
</dbReference>
<accession>A0A4Q7IIC0</accession>
<dbReference type="Proteomes" id="UP000291338">
    <property type="component" value="Unassembled WGS sequence"/>
</dbReference>
<proteinExistence type="predicted"/>
<evidence type="ECO:0000313" key="1">
    <source>
        <dbReference type="EMBL" id="RZQ51232.1"/>
    </source>
</evidence>